<dbReference type="AlphaFoldDB" id="A0AAD7LA35"/>
<dbReference type="Gene3D" id="2.40.40.10">
    <property type="entry name" value="RlpA-like domain"/>
    <property type="match status" value="1"/>
</dbReference>
<dbReference type="Pfam" id="PF03330">
    <property type="entry name" value="DPBB_1"/>
    <property type="match status" value="1"/>
</dbReference>
<keyword evidence="3 4" id="KW-0732">Signal</keyword>
<dbReference type="CDD" id="cd22269">
    <property type="entry name" value="DPBB_EG45-like"/>
    <property type="match status" value="1"/>
</dbReference>
<evidence type="ECO:0000256" key="1">
    <source>
        <dbReference type="ARBA" id="ARBA00004613"/>
    </source>
</evidence>
<evidence type="ECO:0000256" key="4">
    <source>
        <dbReference type="SAM" id="SignalP"/>
    </source>
</evidence>
<organism evidence="6 7">
    <name type="scientific">Quillaja saponaria</name>
    <name type="common">Soap bark tree</name>
    <dbReference type="NCBI Taxonomy" id="32244"/>
    <lineage>
        <taxon>Eukaryota</taxon>
        <taxon>Viridiplantae</taxon>
        <taxon>Streptophyta</taxon>
        <taxon>Embryophyta</taxon>
        <taxon>Tracheophyta</taxon>
        <taxon>Spermatophyta</taxon>
        <taxon>Magnoliopsida</taxon>
        <taxon>eudicotyledons</taxon>
        <taxon>Gunneridae</taxon>
        <taxon>Pentapetalae</taxon>
        <taxon>rosids</taxon>
        <taxon>fabids</taxon>
        <taxon>Fabales</taxon>
        <taxon>Quillajaceae</taxon>
        <taxon>Quillaja</taxon>
    </lineage>
</organism>
<feature type="signal peptide" evidence="4">
    <location>
        <begin position="1"/>
        <end position="25"/>
    </location>
</feature>
<evidence type="ECO:0000313" key="6">
    <source>
        <dbReference type="EMBL" id="KAJ7954394.1"/>
    </source>
</evidence>
<comment type="subcellular location">
    <subcellularLocation>
        <location evidence="1">Secreted</location>
    </subcellularLocation>
</comment>
<keyword evidence="7" id="KW-1185">Reference proteome</keyword>
<dbReference type="InterPro" id="IPR036908">
    <property type="entry name" value="RlpA-like_sf"/>
</dbReference>
<evidence type="ECO:0000313" key="7">
    <source>
        <dbReference type="Proteomes" id="UP001163823"/>
    </source>
</evidence>
<dbReference type="FunFam" id="2.40.40.10:FF:000005">
    <property type="entry name" value="Barwin-related endoglucanase"/>
    <property type="match status" value="1"/>
</dbReference>
<evidence type="ECO:0000259" key="5">
    <source>
        <dbReference type="PROSITE" id="PS50842"/>
    </source>
</evidence>
<dbReference type="PANTHER" id="PTHR47295">
    <property type="entry name" value="EG45-LIKE DOMAIN CONTAINING PROTEIN 1-RELATED"/>
    <property type="match status" value="1"/>
</dbReference>
<evidence type="ECO:0000256" key="3">
    <source>
        <dbReference type="ARBA" id="ARBA00022729"/>
    </source>
</evidence>
<keyword evidence="2" id="KW-0964">Secreted</keyword>
<gene>
    <name evidence="6" type="ORF">O6P43_025980</name>
</gene>
<dbReference type="GO" id="GO:0009627">
    <property type="term" value="P:systemic acquired resistance"/>
    <property type="evidence" value="ECO:0007669"/>
    <property type="project" value="InterPro"/>
</dbReference>
<dbReference type="InterPro" id="IPR044206">
    <property type="entry name" value="EGC1/2"/>
</dbReference>
<feature type="chain" id="PRO_5042071332" evidence="4">
    <location>
        <begin position="26"/>
        <end position="132"/>
    </location>
</feature>
<dbReference type="EMBL" id="JARAOO010000010">
    <property type="protein sequence ID" value="KAJ7954394.1"/>
    <property type="molecule type" value="Genomic_DNA"/>
</dbReference>
<dbReference type="KEGG" id="qsa:O6P43_025980"/>
<comment type="caution">
    <text evidence="6">The sequence shown here is derived from an EMBL/GenBank/DDBJ whole genome shotgun (WGS) entry which is preliminary data.</text>
</comment>
<sequence>MAKSIFLSSILILMVFSICTWIAIADTGTATFYTPPYVPSSCHGYKNDGVLIAAASDTIWDNRGACGRKCRVKCLSATSQGVPHPCKGGSVVVTIVDYCPPHSCHGTIDLSQEAFASIANPDAGKINIAFQQ</sequence>
<dbReference type="Proteomes" id="UP001163823">
    <property type="component" value="Chromosome 10"/>
</dbReference>
<dbReference type="SMART" id="SM00837">
    <property type="entry name" value="DPBB_1"/>
    <property type="match status" value="1"/>
</dbReference>
<accession>A0AAD7LA35</accession>
<proteinExistence type="predicted"/>
<feature type="domain" description="Expansin-like EG45" evidence="5">
    <location>
        <begin position="28"/>
        <end position="132"/>
    </location>
</feature>
<dbReference type="InterPro" id="IPR009009">
    <property type="entry name" value="RlpA-like_DPBB"/>
</dbReference>
<reference evidence="6" key="1">
    <citation type="journal article" date="2023" name="Science">
        <title>Elucidation of the pathway for biosynthesis of saponin adjuvants from the soapbark tree.</title>
        <authorList>
            <person name="Reed J."/>
            <person name="Orme A."/>
            <person name="El-Demerdash A."/>
            <person name="Owen C."/>
            <person name="Martin L.B.B."/>
            <person name="Misra R.C."/>
            <person name="Kikuchi S."/>
            <person name="Rejzek M."/>
            <person name="Martin A.C."/>
            <person name="Harkess A."/>
            <person name="Leebens-Mack J."/>
            <person name="Louveau T."/>
            <person name="Stephenson M.J."/>
            <person name="Osbourn A."/>
        </authorList>
    </citation>
    <scope>NUCLEOTIDE SEQUENCE</scope>
    <source>
        <strain evidence="6">S10</strain>
    </source>
</reference>
<dbReference type="SUPFAM" id="SSF50685">
    <property type="entry name" value="Barwin-like endoglucanases"/>
    <property type="match status" value="1"/>
</dbReference>
<dbReference type="PANTHER" id="PTHR47295:SF10">
    <property type="entry name" value="EG45-LIKE DOMAIN CONTAINING PROTEIN"/>
    <property type="match status" value="1"/>
</dbReference>
<dbReference type="InterPro" id="IPR007112">
    <property type="entry name" value="Expansin/allergen_DPBB_dom"/>
</dbReference>
<name>A0AAD7LA35_QUISA</name>
<evidence type="ECO:0000256" key="2">
    <source>
        <dbReference type="ARBA" id="ARBA00022525"/>
    </source>
</evidence>
<dbReference type="GO" id="GO:0048046">
    <property type="term" value="C:apoplast"/>
    <property type="evidence" value="ECO:0007669"/>
    <property type="project" value="InterPro"/>
</dbReference>
<protein>
    <submittedName>
        <fullName evidence="6">EG45-like domain containing protein</fullName>
    </submittedName>
</protein>
<dbReference type="PROSITE" id="PS50842">
    <property type="entry name" value="EXPANSIN_EG45"/>
    <property type="match status" value="1"/>
</dbReference>